<dbReference type="PANTHER" id="PTHR30295">
    <property type="entry name" value="BACTERIOFERRITIN"/>
    <property type="match status" value="1"/>
</dbReference>
<dbReference type="EC" id="1.16.3.1" evidence="9"/>
<dbReference type="PRINTS" id="PR00601">
    <property type="entry name" value="BACFERRITIN"/>
</dbReference>
<evidence type="ECO:0000256" key="2">
    <source>
        <dbReference type="ARBA" id="ARBA00022434"/>
    </source>
</evidence>
<evidence type="ECO:0000256" key="9">
    <source>
        <dbReference type="PIRNR" id="PIRNR002560"/>
    </source>
</evidence>
<dbReference type="Gene3D" id="1.20.1260.10">
    <property type="match status" value="1"/>
</dbReference>
<dbReference type="AlphaFoldDB" id="A0A833M401"/>
<feature type="binding site" evidence="10">
    <location>
        <position position="94"/>
    </location>
    <ligand>
        <name>Fe cation</name>
        <dbReference type="ChEBI" id="CHEBI:24875"/>
        <label>2</label>
    </ligand>
</feature>
<dbReference type="GO" id="GO:0020037">
    <property type="term" value="F:heme binding"/>
    <property type="evidence" value="ECO:0007669"/>
    <property type="project" value="TreeGrafter"/>
</dbReference>
<gene>
    <name evidence="13" type="primary">bfr</name>
    <name evidence="13" type="ORF">F9K24_01920</name>
</gene>
<dbReference type="Pfam" id="PF00210">
    <property type="entry name" value="Ferritin"/>
    <property type="match status" value="1"/>
</dbReference>
<dbReference type="Proteomes" id="UP000460298">
    <property type="component" value="Unassembled WGS sequence"/>
</dbReference>
<dbReference type="InterPro" id="IPR009040">
    <property type="entry name" value="Ferritin-like_diiron"/>
</dbReference>
<reference evidence="13 14" key="1">
    <citation type="submission" date="2019-10" db="EMBL/GenBank/DDBJ databases">
        <title>Extracellular Electron Transfer in a Candidatus Methanoperedens spp. Enrichment Culture.</title>
        <authorList>
            <person name="Berger S."/>
            <person name="Rangel Shaw D."/>
            <person name="Berben T."/>
            <person name="In 'T Zandt M."/>
            <person name="Frank J."/>
            <person name="Reimann J."/>
            <person name="Jetten M.S.M."/>
            <person name="Welte C.U."/>
        </authorList>
    </citation>
    <scope>NUCLEOTIDE SEQUENCE [LARGE SCALE GENOMIC DNA]</scope>
    <source>
        <strain evidence="13">SB12</strain>
    </source>
</reference>
<feature type="binding site" evidence="10">
    <location>
        <position position="128"/>
    </location>
    <ligand>
        <name>Fe cation</name>
        <dbReference type="ChEBI" id="CHEBI:24875"/>
        <label>1</label>
    </ligand>
</feature>
<feature type="binding site" evidence="10">
    <location>
        <position position="131"/>
    </location>
    <ligand>
        <name>Fe cation</name>
        <dbReference type="ChEBI" id="CHEBI:24875"/>
        <label>2</label>
    </ligand>
</feature>
<name>A0A833M401_9LEPT</name>
<dbReference type="GO" id="GO:0006826">
    <property type="term" value="P:iron ion transport"/>
    <property type="evidence" value="ECO:0007669"/>
    <property type="project" value="UniProtKB-KW"/>
</dbReference>
<dbReference type="PROSITE" id="PS50905">
    <property type="entry name" value="FERRITIN_LIKE"/>
    <property type="match status" value="1"/>
</dbReference>
<keyword evidence="5" id="KW-0560">Oxidoreductase</keyword>
<feature type="binding site" evidence="10">
    <location>
        <position position="51"/>
    </location>
    <ligand>
        <name>Fe cation</name>
        <dbReference type="ChEBI" id="CHEBI:24875"/>
        <label>2</label>
    </ligand>
</feature>
<dbReference type="InterPro" id="IPR002024">
    <property type="entry name" value="Bacterioferritin"/>
</dbReference>
<dbReference type="GO" id="GO:0005829">
    <property type="term" value="C:cytosol"/>
    <property type="evidence" value="ECO:0007669"/>
    <property type="project" value="TreeGrafter"/>
</dbReference>
<keyword evidence="6 9" id="KW-0408">Iron</keyword>
<dbReference type="InterPro" id="IPR009078">
    <property type="entry name" value="Ferritin-like_SF"/>
</dbReference>
<evidence type="ECO:0000256" key="8">
    <source>
        <dbReference type="ARBA" id="ARBA00036243"/>
    </source>
</evidence>
<dbReference type="GO" id="GO:0006879">
    <property type="term" value="P:intracellular iron ion homeostasis"/>
    <property type="evidence" value="ECO:0007669"/>
    <property type="project" value="UniProtKB-KW"/>
</dbReference>
<protein>
    <recommendedName>
        <fullName evidence="9 11">Bacterioferritin</fullName>
        <ecNumber evidence="9">1.16.3.1</ecNumber>
    </recommendedName>
</protein>
<comment type="catalytic activity">
    <reaction evidence="9">
        <text>4 Fe(2+) + O2 + 4 H(+) = 4 Fe(3+) + 2 H2O</text>
        <dbReference type="Rhea" id="RHEA:11148"/>
        <dbReference type="ChEBI" id="CHEBI:15377"/>
        <dbReference type="ChEBI" id="CHEBI:15378"/>
        <dbReference type="ChEBI" id="CHEBI:15379"/>
        <dbReference type="ChEBI" id="CHEBI:29033"/>
        <dbReference type="ChEBI" id="CHEBI:29034"/>
        <dbReference type="EC" id="1.16.3.1"/>
    </reaction>
</comment>
<comment type="function">
    <text evidence="9">Iron-storage protein, whose ferroxidase center binds Fe(2+), oxidizes it using dioxygen to Fe(3+), and participates in the subsequent Fe(3+) oxide mineral core formation within the central cavity of the BFR protein shell.</text>
</comment>
<dbReference type="SUPFAM" id="SSF47240">
    <property type="entry name" value="Ferritin-like"/>
    <property type="match status" value="1"/>
</dbReference>
<feature type="domain" description="Ferritin-like diiron" evidence="12">
    <location>
        <begin position="1"/>
        <end position="146"/>
    </location>
</feature>
<keyword evidence="3" id="KW-0813">Transport</keyword>
<comment type="similarity">
    <text evidence="1 9 11">Belongs to the bacterioferritin family.</text>
</comment>
<feature type="binding site" evidence="10">
    <location>
        <position position="128"/>
    </location>
    <ligand>
        <name>Fe cation</name>
        <dbReference type="ChEBI" id="CHEBI:24875"/>
        <label>2</label>
    </ligand>
</feature>
<keyword evidence="4" id="KW-0410">Iron transport</keyword>
<organism evidence="13 14">
    <name type="scientific">Leptonema illini</name>
    <dbReference type="NCBI Taxonomy" id="183"/>
    <lineage>
        <taxon>Bacteria</taxon>
        <taxon>Pseudomonadati</taxon>
        <taxon>Spirochaetota</taxon>
        <taxon>Spirochaetia</taxon>
        <taxon>Leptospirales</taxon>
        <taxon>Leptospiraceae</taxon>
        <taxon>Leptonema</taxon>
    </lineage>
</organism>
<evidence type="ECO:0000256" key="1">
    <source>
        <dbReference type="ARBA" id="ARBA00008093"/>
    </source>
</evidence>
<evidence type="ECO:0000313" key="14">
    <source>
        <dbReference type="Proteomes" id="UP000460298"/>
    </source>
</evidence>
<accession>A0A833M401</accession>
<evidence type="ECO:0000256" key="11">
    <source>
        <dbReference type="RuleBase" id="RU000623"/>
    </source>
</evidence>
<dbReference type="PIRSF" id="PIRSF002560">
    <property type="entry name" value="Bacterioferritin"/>
    <property type="match status" value="1"/>
</dbReference>
<evidence type="ECO:0000313" key="13">
    <source>
        <dbReference type="EMBL" id="KAB2935511.1"/>
    </source>
</evidence>
<comment type="caution">
    <text evidence="13">The sequence shown here is derived from an EMBL/GenBank/DDBJ whole genome shotgun (WGS) entry which is preliminary data.</text>
</comment>
<keyword evidence="2 9" id="KW-0409">Iron storage</keyword>
<evidence type="ECO:0000256" key="6">
    <source>
        <dbReference type="ARBA" id="ARBA00023004"/>
    </source>
</evidence>
<dbReference type="GO" id="GO:0004322">
    <property type="term" value="F:ferroxidase activity"/>
    <property type="evidence" value="ECO:0007669"/>
    <property type="project" value="UniProtKB-EC"/>
</dbReference>
<dbReference type="PANTHER" id="PTHR30295:SF9">
    <property type="entry name" value="BACTERIOFERRITIN"/>
    <property type="match status" value="1"/>
</dbReference>
<dbReference type="InterPro" id="IPR012347">
    <property type="entry name" value="Ferritin-like"/>
</dbReference>
<evidence type="ECO:0000256" key="7">
    <source>
        <dbReference type="ARBA" id="ARBA00023065"/>
    </source>
</evidence>
<evidence type="ECO:0000256" key="3">
    <source>
        <dbReference type="ARBA" id="ARBA00022448"/>
    </source>
</evidence>
<feature type="binding site" evidence="10">
    <location>
        <position position="46"/>
    </location>
    <ligand>
        <name>Fe cation</name>
        <dbReference type="ChEBI" id="CHEBI:24875"/>
        <label>3</label>
    </ligand>
</feature>
<comment type="catalytic activity">
    <reaction evidence="8">
        <text>Fe(2+)(in) = Fe(2+)(out)</text>
        <dbReference type="Rhea" id="RHEA:28486"/>
        <dbReference type="ChEBI" id="CHEBI:29033"/>
    </reaction>
</comment>
<evidence type="ECO:0000259" key="12">
    <source>
        <dbReference type="PROSITE" id="PS50905"/>
    </source>
</evidence>
<feature type="binding site" evidence="10">
    <location>
        <position position="50"/>
    </location>
    <ligand>
        <name>Fe cation</name>
        <dbReference type="ChEBI" id="CHEBI:24875"/>
        <label>3</label>
    </ligand>
</feature>
<evidence type="ECO:0000256" key="10">
    <source>
        <dbReference type="PIRSR" id="PIRSR002560-1"/>
    </source>
</evidence>
<dbReference type="NCBIfam" id="TIGR00754">
    <property type="entry name" value="bfr"/>
    <property type="match status" value="1"/>
</dbReference>
<dbReference type="OrthoDB" id="9800505at2"/>
<feature type="binding site" evidence="10">
    <location>
        <position position="51"/>
    </location>
    <ligand>
        <name>Fe cation</name>
        <dbReference type="ChEBI" id="CHEBI:24875"/>
        <label>1</label>
    </ligand>
</feature>
<dbReference type="InterPro" id="IPR008331">
    <property type="entry name" value="Ferritin_DPS_dom"/>
</dbReference>
<feature type="binding site" evidence="10">
    <location>
        <position position="54"/>
    </location>
    <ligand>
        <name>Fe cation</name>
        <dbReference type="ChEBI" id="CHEBI:24875"/>
        <label>1</label>
    </ligand>
</feature>
<dbReference type="EMBL" id="WBUI01000001">
    <property type="protein sequence ID" value="KAB2935511.1"/>
    <property type="molecule type" value="Genomic_DNA"/>
</dbReference>
<evidence type="ECO:0000256" key="4">
    <source>
        <dbReference type="ARBA" id="ARBA00022496"/>
    </source>
</evidence>
<keyword evidence="11" id="KW-0349">Heme</keyword>
<keyword evidence="9 10" id="KW-0479">Metal-binding</keyword>
<sequence>MKGNQKIIDALNGLLPGELTSMDQYFYYSRVLHDQGIQKLYERIAHEMDDEKEHASMLIERILFLGGSPVIGNRKALNTSTDVREMLEHSLRCELDIVAHLREVITLCETERDFVTREILLKLLDDTEHDHTHWLEQQLGLIDRMGIQNYIESQSMGSPG</sequence>
<dbReference type="CDD" id="cd00907">
    <property type="entry name" value="Bacterioferritin"/>
    <property type="match status" value="1"/>
</dbReference>
<dbReference type="GO" id="GO:0008199">
    <property type="term" value="F:ferric iron binding"/>
    <property type="evidence" value="ECO:0007669"/>
    <property type="project" value="InterPro"/>
</dbReference>
<dbReference type="RefSeq" id="WP_002774477.1">
    <property type="nucleotide sequence ID" value="NZ_JQDG01000060.1"/>
</dbReference>
<dbReference type="PROSITE" id="PS00549">
    <property type="entry name" value="BACTERIOFERRITIN"/>
    <property type="match status" value="1"/>
</dbReference>
<proteinExistence type="inferred from homology"/>
<keyword evidence="7" id="KW-0406">Ion transport</keyword>
<evidence type="ECO:0000256" key="5">
    <source>
        <dbReference type="ARBA" id="ARBA00023002"/>
    </source>
</evidence>
<feature type="binding site" evidence="10">
    <location>
        <position position="18"/>
    </location>
    <ligand>
        <name>Fe cation</name>
        <dbReference type="ChEBI" id="CHEBI:24875"/>
        <label>1</label>
    </ligand>
</feature>